<dbReference type="Gene3D" id="3.40.50.300">
    <property type="entry name" value="P-loop containing nucleotide triphosphate hydrolases"/>
    <property type="match status" value="2"/>
</dbReference>
<name>A0ABN9UHU5_9DINO</name>
<dbReference type="InterPro" id="IPR011545">
    <property type="entry name" value="DEAD/DEAH_box_helicase_dom"/>
</dbReference>
<dbReference type="PROSITE" id="PS51192">
    <property type="entry name" value="HELICASE_ATP_BIND_1"/>
    <property type="match status" value="1"/>
</dbReference>
<dbReference type="Pfam" id="PF00271">
    <property type="entry name" value="Helicase_C"/>
    <property type="match status" value="1"/>
</dbReference>
<evidence type="ECO:0000256" key="1">
    <source>
        <dbReference type="ARBA" id="ARBA00012552"/>
    </source>
</evidence>
<organism evidence="8 9">
    <name type="scientific">Prorocentrum cordatum</name>
    <dbReference type="NCBI Taxonomy" id="2364126"/>
    <lineage>
        <taxon>Eukaryota</taxon>
        <taxon>Sar</taxon>
        <taxon>Alveolata</taxon>
        <taxon>Dinophyceae</taxon>
        <taxon>Prorocentrales</taxon>
        <taxon>Prorocentraceae</taxon>
        <taxon>Prorocentrum</taxon>
    </lineage>
</organism>
<keyword evidence="3" id="KW-0378">Hydrolase</keyword>
<keyword evidence="4" id="KW-0347">Helicase</keyword>
<feature type="domain" description="Helicase C-terminal" evidence="7">
    <location>
        <begin position="375"/>
        <end position="524"/>
    </location>
</feature>
<proteinExistence type="predicted"/>
<reference evidence="8" key="1">
    <citation type="submission" date="2023-10" db="EMBL/GenBank/DDBJ databases">
        <authorList>
            <person name="Chen Y."/>
            <person name="Shah S."/>
            <person name="Dougan E. K."/>
            <person name="Thang M."/>
            <person name="Chan C."/>
        </authorList>
    </citation>
    <scope>NUCLEOTIDE SEQUENCE [LARGE SCALE GENOMIC DNA]</scope>
</reference>
<dbReference type="InterPro" id="IPR001650">
    <property type="entry name" value="Helicase_C-like"/>
</dbReference>
<dbReference type="Pfam" id="PF00270">
    <property type="entry name" value="DEAD"/>
    <property type="match status" value="1"/>
</dbReference>
<dbReference type="SUPFAM" id="SSF52540">
    <property type="entry name" value="P-loop containing nucleoside triphosphate hydrolases"/>
    <property type="match status" value="2"/>
</dbReference>
<dbReference type="EC" id="3.6.4.13" evidence="1"/>
<evidence type="ECO:0000313" key="8">
    <source>
        <dbReference type="EMBL" id="CAK0859226.1"/>
    </source>
</evidence>
<evidence type="ECO:0000256" key="4">
    <source>
        <dbReference type="ARBA" id="ARBA00022806"/>
    </source>
</evidence>
<dbReference type="CDD" id="cd00268">
    <property type="entry name" value="DEADc"/>
    <property type="match status" value="1"/>
</dbReference>
<dbReference type="PANTHER" id="PTHR47958">
    <property type="entry name" value="ATP-DEPENDENT RNA HELICASE DBP3"/>
    <property type="match status" value="1"/>
</dbReference>
<evidence type="ECO:0000313" key="9">
    <source>
        <dbReference type="Proteomes" id="UP001189429"/>
    </source>
</evidence>
<keyword evidence="9" id="KW-1185">Reference proteome</keyword>
<dbReference type="InterPro" id="IPR027417">
    <property type="entry name" value="P-loop_NTPase"/>
</dbReference>
<dbReference type="InterPro" id="IPR014001">
    <property type="entry name" value="Helicase_ATP-bd"/>
</dbReference>
<feature type="domain" description="Helicase ATP-binding" evidence="6">
    <location>
        <begin position="141"/>
        <end position="326"/>
    </location>
</feature>
<evidence type="ECO:0000256" key="2">
    <source>
        <dbReference type="ARBA" id="ARBA00022741"/>
    </source>
</evidence>
<sequence>MDVAIVAQGIWCRCDTQITRQVMPKKKREYTEEEMAQWEAEEAVKKTQRQSAFDSLAAEWTSQNKPFKSDFIGTYECDDVAAADLVRETLGIVVQSDAACPGRTPKPMESWADIDILPSWINRSLQEHGWPSPMPVQAQAFPILLAGRNLIGIAQTGSGKTIAFSLPALIHAEDQRPLARNDQGPIVLVLAPTRELAVQIAEETEKLTKYSHDSPAHPSGLRTTCFYGGGSKKDQLWRFSGEGSHIVVATPGRLLDCIAEGSVSLQRVTYFCLDEADRMLDMGFRGDMEQLSSTIRADRQMVFFSATWPKDVESLAHNLCTTGQPVTIRVTAAGKESEELVAREGIHQDVVIIEELPAGRGMDKWGKQDEIKKKMLDAHLKKVLASPQAKVMIFVNDKLFADSLANKLWEEGVPADCMHGGRPQERRLSILDCFRKGSLRVLVATDVVGRGLDIPDVTHVVVYSFNTALEYIHRIGRTGRGVDGTGHALVFFEYTPKNVSAAEELIDVLERSGQEVPPQLRVIADEVKSGIRRDFYKDRDDYTKDWQQGYSKTWQDWGGGW</sequence>
<dbReference type="Proteomes" id="UP001189429">
    <property type="component" value="Unassembled WGS sequence"/>
</dbReference>
<evidence type="ECO:0000256" key="3">
    <source>
        <dbReference type="ARBA" id="ARBA00022801"/>
    </source>
</evidence>
<dbReference type="InterPro" id="IPR044742">
    <property type="entry name" value="DEAD/DEAH_RhlB"/>
</dbReference>
<evidence type="ECO:0000259" key="6">
    <source>
        <dbReference type="PROSITE" id="PS51192"/>
    </source>
</evidence>
<evidence type="ECO:0000259" key="7">
    <source>
        <dbReference type="PROSITE" id="PS51194"/>
    </source>
</evidence>
<gene>
    <name evidence="8" type="ORF">PCOR1329_LOCUS48654</name>
</gene>
<dbReference type="SMART" id="SM00490">
    <property type="entry name" value="HELICc"/>
    <property type="match status" value="1"/>
</dbReference>
<keyword evidence="5" id="KW-0067">ATP-binding</keyword>
<dbReference type="SMART" id="SM00487">
    <property type="entry name" value="DEXDc"/>
    <property type="match status" value="1"/>
</dbReference>
<protein>
    <recommendedName>
        <fullName evidence="1">RNA helicase</fullName>
        <ecNumber evidence="1">3.6.4.13</ecNumber>
    </recommendedName>
</protein>
<evidence type="ECO:0000256" key="5">
    <source>
        <dbReference type="ARBA" id="ARBA00022840"/>
    </source>
</evidence>
<comment type="caution">
    <text evidence="8">The sequence shown here is derived from an EMBL/GenBank/DDBJ whole genome shotgun (WGS) entry which is preliminary data.</text>
</comment>
<keyword evidence="2" id="KW-0547">Nucleotide-binding</keyword>
<dbReference type="PROSITE" id="PS51194">
    <property type="entry name" value="HELICASE_CTER"/>
    <property type="match status" value="1"/>
</dbReference>
<dbReference type="CDD" id="cd18787">
    <property type="entry name" value="SF2_C_DEAD"/>
    <property type="match status" value="1"/>
</dbReference>
<dbReference type="EMBL" id="CAUYUJ010015879">
    <property type="protein sequence ID" value="CAK0859226.1"/>
    <property type="molecule type" value="Genomic_DNA"/>
</dbReference>
<accession>A0ABN9UHU5</accession>